<protein>
    <submittedName>
        <fullName evidence="1">Uncharacterized protein</fullName>
    </submittedName>
</protein>
<dbReference type="AlphaFoldDB" id="A0A7C3PQ12"/>
<organism evidence="1">
    <name type="scientific">Oscillatoriales cyanobacterium SpSt-418</name>
    <dbReference type="NCBI Taxonomy" id="2282169"/>
    <lineage>
        <taxon>Bacteria</taxon>
        <taxon>Bacillati</taxon>
        <taxon>Cyanobacteriota</taxon>
        <taxon>Cyanophyceae</taxon>
        <taxon>Oscillatoriophycideae</taxon>
        <taxon>Oscillatoriales</taxon>
    </lineage>
</organism>
<reference evidence="1" key="1">
    <citation type="journal article" date="2020" name="mSystems">
        <title>Genome- and Community-Level Interaction Insights into Carbon Utilization and Element Cycling Functions of Hydrothermarchaeota in Hydrothermal Sediment.</title>
        <authorList>
            <person name="Zhou Z."/>
            <person name="Liu Y."/>
            <person name="Xu W."/>
            <person name="Pan J."/>
            <person name="Luo Z.H."/>
            <person name="Li M."/>
        </authorList>
    </citation>
    <scope>NUCLEOTIDE SEQUENCE [LARGE SCALE GENOMIC DNA]</scope>
    <source>
        <strain evidence="1">SpSt-418</strain>
    </source>
</reference>
<name>A0A7C3PQ12_9CYAN</name>
<accession>A0A7C3PQ12</accession>
<sequence length="108" mass="12177">MGKAAPTPILKLVAIQISQDIMEIYRQRIELALNSGEIEQRKVQSPYLDIKRSKDGKHTVSLTRTSEAPRKSAAAEEQVEHWFSGLQIPCGWASEPNSIRVFSLCRKI</sequence>
<proteinExistence type="predicted"/>
<gene>
    <name evidence="1" type="ORF">ENR64_15435</name>
</gene>
<evidence type="ECO:0000313" key="1">
    <source>
        <dbReference type="EMBL" id="HFM99117.1"/>
    </source>
</evidence>
<comment type="caution">
    <text evidence="1">The sequence shown here is derived from an EMBL/GenBank/DDBJ whole genome shotgun (WGS) entry which is preliminary data.</text>
</comment>
<dbReference type="EMBL" id="DSRU01000226">
    <property type="protein sequence ID" value="HFM99117.1"/>
    <property type="molecule type" value="Genomic_DNA"/>
</dbReference>